<organism evidence="2 3">
    <name type="scientific">Pyronema omphalodes (strain CBS 100304)</name>
    <name type="common">Pyronema confluens</name>
    <dbReference type="NCBI Taxonomy" id="1076935"/>
    <lineage>
        <taxon>Eukaryota</taxon>
        <taxon>Fungi</taxon>
        <taxon>Dikarya</taxon>
        <taxon>Ascomycota</taxon>
        <taxon>Pezizomycotina</taxon>
        <taxon>Pezizomycetes</taxon>
        <taxon>Pezizales</taxon>
        <taxon>Pyronemataceae</taxon>
        <taxon>Pyronema</taxon>
    </lineage>
</organism>
<proteinExistence type="predicted"/>
<sequence length="263" mass="30329">MVYAAFDSNDYSSETDESTQGSEIGETEPMEDNNYFYQEEDNYLSHQEDSLKYLILINDLKDGKGIPEEEWDKIRTWLATMMMFGTESTIVRFVHNDSISLSLTEAMNLRNLDDVLQWVPNRPHQHLISGEVDFMGCMNRLLERCRRRGLRPNQSGPNETPVTVASDIYPSRLEVFICTTVDLAKLPPPNQERLYETVILDHIDKLLADKCTRESTRPVTLEFVELLDGAHLTTSNMYWAFRRIAMKILKVGIAEIINVVRTE</sequence>
<name>U4LM43_PYROM</name>
<dbReference type="EMBL" id="HF935976">
    <property type="protein sequence ID" value="CCX33008.1"/>
    <property type="molecule type" value="Genomic_DNA"/>
</dbReference>
<evidence type="ECO:0000313" key="3">
    <source>
        <dbReference type="Proteomes" id="UP000018144"/>
    </source>
</evidence>
<reference evidence="2 3" key="1">
    <citation type="journal article" date="2013" name="PLoS Genet.">
        <title>The genome and development-dependent transcriptomes of Pyronema confluens: a window into fungal evolution.</title>
        <authorList>
            <person name="Traeger S."/>
            <person name="Altegoer F."/>
            <person name="Freitag M."/>
            <person name="Gabaldon T."/>
            <person name="Kempken F."/>
            <person name="Kumar A."/>
            <person name="Marcet-Houben M."/>
            <person name="Poggeler S."/>
            <person name="Stajich J.E."/>
            <person name="Nowrousian M."/>
        </authorList>
    </citation>
    <scope>NUCLEOTIDE SEQUENCE [LARGE SCALE GENOMIC DNA]</scope>
    <source>
        <strain evidence="3">CBS 100304</strain>
        <tissue evidence="2">Vegetative mycelium</tissue>
    </source>
</reference>
<evidence type="ECO:0000256" key="1">
    <source>
        <dbReference type="SAM" id="MobiDB-lite"/>
    </source>
</evidence>
<keyword evidence="3" id="KW-1185">Reference proteome</keyword>
<dbReference type="Proteomes" id="UP000018144">
    <property type="component" value="Unassembled WGS sequence"/>
</dbReference>
<dbReference type="AlphaFoldDB" id="U4LM43"/>
<protein>
    <submittedName>
        <fullName evidence="2">Uncharacterized protein</fullName>
    </submittedName>
</protein>
<feature type="region of interest" description="Disordered" evidence="1">
    <location>
        <begin position="1"/>
        <end position="31"/>
    </location>
</feature>
<accession>U4LM43</accession>
<gene>
    <name evidence="2" type="ORF">PCON_14033</name>
</gene>
<evidence type="ECO:0000313" key="2">
    <source>
        <dbReference type="EMBL" id="CCX33008.1"/>
    </source>
</evidence>